<dbReference type="EMBL" id="MDEO01000027">
    <property type="protein sequence ID" value="OCX22276.1"/>
    <property type="molecule type" value="Genomic_DNA"/>
</dbReference>
<organism evidence="2 3">
    <name type="scientific">Mesorhizobium hungaricum</name>
    <dbReference type="NCBI Taxonomy" id="1566387"/>
    <lineage>
        <taxon>Bacteria</taxon>
        <taxon>Pseudomonadati</taxon>
        <taxon>Pseudomonadota</taxon>
        <taxon>Alphaproteobacteria</taxon>
        <taxon>Hyphomicrobiales</taxon>
        <taxon>Phyllobacteriaceae</taxon>
        <taxon>Mesorhizobium</taxon>
    </lineage>
</organism>
<dbReference type="Gene3D" id="3.30.40.220">
    <property type="match status" value="1"/>
</dbReference>
<gene>
    <name evidence="2" type="ORF">QV13_06700</name>
</gene>
<dbReference type="AlphaFoldDB" id="A0A1C2E5V0"/>
<comment type="caution">
    <text evidence="2">The sequence shown here is derived from an EMBL/GenBank/DDBJ whole genome shotgun (WGS) entry which is preliminary data.</text>
</comment>
<proteinExistence type="predicted"/>
<dbReference type="STRING" id="1566387.QV13_06700"/>
<keyword evidence="3" id="KW-1185">Reference proteome</keyword>
<evidence type="ECO:0000313" key="3">
    <source>
        <dbReference type="Proteomes" id="UP000094412"/>
    </source>
</evidence>
<dbReference type="Proteomes" id="UP000094412">
    <property type="component" value="Unassembled WGS sequence"/>
</dbReference>
<evidence type="ECO:0000256" key="1">
    <source>
        <dbReference type="SAM" id="MobiDB-lite"/>
    </source>
</evidence>
<protein>
    <submittedName>
        <fullName evidence="2">Uncharacterized protein</fullName>
    </submittedName>
</protein>
<accession>A0A1C2E5V0</accession>
<feature type="region of interest" description="Disordered" evidence="1">
    <location>
        <begin position="1"/>
        <end position="20"/>
    </location>
</feature>
<evidence type="ECO:0000313" key="2">
    <source>
        <dbReference type="EMBL" id="OCX22276.1"/>
    </source>
</evidence>
<name>A0A1C2E5V0_9HYPH</name>
<reference evidence="2 3" key="1">
    <citation type="submission" date="2016-08" db="EMBL/GenBank/DDBJ databases">
        <title>Whole genome sequence of Mesorhizobium sp. strain UASWS1009 isolated from industrial sewage.</title>
        <authorList>
            <person name="Crovadore J."/>
            <person name="Calmin G."/>
            <person name="Chablais R."/>
            <person name="Cochard B."/>
            <person name="Lefort F."/>
        </authorList>
    </citation>
    <scope>NUCLEOTIDE SEQUENCE [LARGE SCALE GENOMIC DNA]</scope>
    <source>
        <strain evidence="2 3">UASWS1009</strain>
    </source>
</reference>
<sequence length="146" mass="16190">MKLEAEGSITKATGGKDEGRILGGREKSIIAMRLSVDNTVKNSNGQVVQRILKNKELRMTTAELEKLIASLLDLQDNRCALTGIPFQFLGPEADKNLLPSLDRVDSAGHYEVGNLQVVCQFINFWKGDSDNAEFQRLLMLVRGVEQ</sequence>